<organism evidence="1 2">
    <name type="scientific">Stylonychia lemnae</name>
    <name type="common">Ciliate</name>
    <dbReference type="NCBI Taxonomy" id="5949"/>
    <lineage>
        <taxon>Eukaryota</taxon>
        <taxon>Sar</taxon>
        <taxon>Alveolata</taxon>
        <taxon>Ciliophora</taxon>
        <taxon>Intramacronucleata</taxon>
        <taxon>Spirotrichea</taxon>
        <taxon>Stichotrichia</taxon>
        <taxon>Sporadotrichida</taxon>
        <taxon>Oxytrichidae</taxon>
        <taxon>Stylonychinae</taxon>
        <taxon>Stylonychia</taxon>
    </lineage>
</organism>
<proteinExistence type="predicted"/>
<dbReference type="EMBL" id="CCKQ01016409">
    <property type="protein sequence ID" value="CDW88280.1"/>
    <property type="molecule type" value="Genomic_DNA"/>
</dbReference>
<accession>A0A078B0W0</accession>
<evidence type="ECO:0000313" key="1">
    <source>
        <dbReference type="EMBL" id="CDW88280.1"/>
    </source>
</evidence>
<keyword evidence="2" id="KW-1185">Reference proteome</keyword>
<dbReference type="InParanoid" id="A0A078B0W0"/>
<reference evidence="1 2" key="1">
    <citation type="submission" date="2014-06" db="EMBL/GenBank/DDBJ databases">
        <authorList>
            <person name="Swart Estienne"/>
        </authorList>
    </citation>
    <scope>NUCLEOTIDE SEQUENCE [LARGE SCALE GENOMIC DNA]</scope>
    <source>
        <strain evidence="1 2">130c</strain>
    </source>
</reference>
<protein>
    <submittedName>
        <fullName evidence="1">Uncharacterized protein</fullName>
    </submittedName>
</protein>
<name>A0A078B0W0_STYLE</name>
<sequence length="142" mass="16529">MKAKIVNQNQEQQVEALINYVEQLDKAKGANKFLEFLESINPSLRSQNIEQQVRLIENDAFKRAKEQNRFQSKIVTKKVSRVRSLLKLDGDESETELPPAMKIIRPKISDQEFLKMYQQKNNIHSQDRESAINIAMNITMPK</sequence>
<dbReference type="AlphaFoldDB" id="A0A078B0W0"/>
<gene>
    <name evidence="1" type="primary">Contig13151.g14021</name>
    <name evidence="1" type="ORF">STYLEM_17399</name>
</gene>
<evidence type="ECO:0000313" key="2">
    <source>
        <dbReference type="Proteomes" id="UP000039865"/>
    </source>
</evidence>
<dbReference type="Proteomes" id="UP000039865">
    <property type="component" value="Unassembled WGS sequence"/>
</dbReference>